<dbReference type="Proteomes" id="UP000600547">
    <property type="component" value="Unassembled WGS sequence"/>
</dbReference>
<dbReference type="InterPro" id="IPR015424">
    <property type="entry name" value="PyrdxlP-dep_Trfase"/>
</dbReference>
<gene>
    <name evidence="3" type="ORF">GCM10008956_29390</name>
</gene>
<sequence length="581" mass="61681">MEGMTDPVTSVRPDARLVRLHAGRGDPHARLAGALADLEGAAWGLLLRDETALARQLADHLGAGTLRVDARVRVSREALAAAGLAAASVDADWRGARAVWLLEPTPAELERARRAGVPVIVDATLAPGGTWLAQGARLVVYRDSVTLTGHGDAPLSALFGAGSAPAPVAAAPSDLSVALALRDVATLPLRLARVARTTTQLAERLGGAAQPAGPTALLLAPDEAADSEAPLGGVLAAARSVPGGVLITPGLEDARVALALLRGESAAEDEPAAPTTPEAAAPQEEDRREQRPEGRAEGRPDQRGEFRERRESRDRFERRERGGRRDDRRDDRRERGGRDRFERRDFRPPVTGARGDHPDAPGTPSQPDQPDVPERFTFEAPAGAGAPVSTPAPVAVSAPVAPAEPEETWEPEIVFSDSPAQTAAPLPTPVSSGPDAPNLPQVPDVHRQAVEEQDQSAEDQPAEDQPEAELVTEQPADTQPEPEPTSETAPVILPPDLPGGKEDPAANLTDGQLAIYARLREWRNAEAKRQEISRFIIASNATLAEIARRVPYTLDDLREVKGMGQARLGKYGDKILDVVRG</sequence>
<organism evidence="3 4">
    <name type="scientific">Deinococcus arenae</name>
    <dbReference type="NCBI Taxonomy" id="1452751"/>
    <lineage>
        <taxon>Bacteria</taxon>
        <taxon>Thermotogati</taxon>
        <taxon>Deinococcota</taxon>
        <taxon>Deinococci</taxon>
        <taxon>Deinococcales</taxon>
        <taxon>Deinococcaceae</taxon>
        <taxon>Deinococcus</taxon>
    </lineage>
</organism>
<dbReference type="Gene3D" id="1.10.150.80">
    <property type="entry name" value="HRDC domain"/>
    <property type="match status" value="1"/>
</dbReference>
<feature type="domain" description="HRDC" evidence="2">
    <location>
        <begin position="509"/>
        <end position="581"/>
    </location>
</feature>
<comment type="caution">
    <text evidence="3">The sequence shown here is derived from an EMBL/GenBank/DDBJ whole genome shotgun (WGS) entry which is preliminary data.</text>
</comment>
<evidence type="ECO:0000256" key="1">
    <source>
        <dbReference type="SAM" id="MobiDB-lite"/>
    </source>
</evidence>
<protein>
    <submittedName>
        <fullName evidence="3">Membrane protein</fullName>
    </submittedName>
</protein>
<accession>A0A8H9GX13</accession>
<dbReference type="GO" id="GO:0000166">
    <property type="term" value="F:nucleotide binding"/>
    <property type="evidence" value="ECO:0007669"/>
    <property type="project" value="InterPro"/>
</dbReference>
<keyword evidence="4" id="KW-1185">Reference proteome</keyword>
<dbReference type="InterPro" id="IPR002121">
    <property type="entry name" value="HRDC_dom"/>
</dbReference>
<evidence type="ECO:0000313" key="4">
    <source>
        <dbReference type="Proteomes" id="UP000600547"/>
    </source>
</evidence>
<proteinExistence type="predicted"/>
<dbReference type="InterPro" id="IPR044876">
    <property type="entry name" value="HRDC_dom_sf"/>
</dbReference>
<feature type="compositionally biased region" description="Low complexity" evidence="1">
    <location>
        <begin position="272"/>
        <end position="282"/>
    </location>
</feature>
<feature type="compositionally biased region" description="Acidic residues" evidence="1">
    <location>
        <begin position="451"/>
        <end position="467"/>
    </location>
</feature>
<feature type="compositionally biased region" description="Low complexity" evidence="1">
    <location>
        <begin position="380"/>
        <end position="403"/>
    </location>
</feature>
<dbReference type="SUPFAM" id="SSF53383">
    <property type="entry name" value="PLP-dependent transferases"/>
    <property type="match status" value="1"/>
</dbReference>
<dbReference type="AlphaFoldDB" id="A0A8H9GX13"/>
<dbReference type="EMBL" id="BMQG01000010">
    <property type="protein sequence ID" value="GGM51412.1"/>
    <property type="molecule type" value="Genomic_DNA"/>
</dbReference>
<evidence type="ECO:0000313" key="3">
    <source>
        <dbReference type="EMBL" id="GGM51412.1"/>
    </source>
</evidence>
<feature type="region of interest" description="Disordered" evidence="1">
    <location>
        <begin position="265"/>
        <end position="506"/>
    </location>
</feature>
<name>A0A8H9GX13_9DEIO</name>
<reference evidence="4" key="1">
    <citation type="journal article" date="2019" name="Int. J. Syst. Evol. Microbiol.">
        <title>The Global Catalogue of Microorganisms (GCM) 10K type strain sequencing project: providing services to taxonomists for standard genome sequencing and annotation.</title>
        <authorList>
            <consortium name="The Broad Institute Genomics Platform"/>
            <consortium name="The Broad Institute Genome Sequencing Center for Infectious Disease"/>
            <person name="Wu L."/>
            <person name="Ma J."/>
        </authorList>
    </citation>
    <scope>NUCLEOTIDE SEQUENCE [LARGE SCALE GENOMIC DNA]</scope>
    <source>
        <strain evidence="4">JCM 31047</strain>
    </source>
</reference>
<dbReference type="PROSITE" id="PS50967">
    <property type="entry name" value="HRDC"/>
    <property type="match status" value="1"/>
</dbReference>
<dbReference type="Pfam" id="PF00570">
    <property type="entry name" value="HRDC"/>
    <property type="match status" value="1"/>
</dbReference>
<evidence type="ECO:0000259" key="2">
    <source>
        <dbReference type="PROSITE" id="PS50967"/>
    </source>
</evidence>
<dbReference type="GO" id="GO:0003676">
    <property type="term" value="F:nucleic acid binding"/>
    <property type="evidence" value="ECO:0007669"/>
    <property type="project" value="InterPro"/>
</dbReference>
<dbReference type="SUPFAM" id="SSF47819">
    <property type="entry name" value="HRDC-like"/>
    <property type="match status" value="1"/>
</dbReference>
<dbReference type="InterPro" id="IPR010997">
    <property type="entry name" value="HRDC-like_sf"/>
</dbReference>
<feature type="compositionally biased region" description="Basic and acidic residues" evidence="1">
    <location>
        <begin position="284"/>
        <end position="347"/>
    </location>
</feature>
<dbReference type="SMART" id="SM00341">
    <property type="entry name" value="HRDC"/>
    <property type="match status" value="1"/>
</dbReference>